<sequence>KHEDFIRAIRYAKQATNYEKAGGRLADLPPPPASVNPDYVQCPHCGRNFAPMVAERHIP</sequence>
<evidence type="ECO:0000313" key="9">
    <source>
        <dbReference type="EMBL" id="CAF5016427.1"/>
    </source>
</evidence>
<feature type="domain" description="C2HC/C3H-type" evidence="7">
    <location>
        <begin position="38"/>
        <end position="59"/>
    </location>
</feature>
<dbReference type="Proteomes" id="UP000681720">
    <property type="component" value="Unassembled WGS sequence"/>
</dbReference>
<gene>
    <name evidence="10" type="ORF">GIL414_LOCUS58741</name>
    <name evidence="8" type="ORF">SMN809_LOCUS57240</name>
    <name evidence="9" type="ORF">SMN809_LOCUS57443</name>
</gene>
<keyword evidence="4" id="KW-0862">Zinc</keyword>
<keyword evidence="3 6" id="KW-0863">Zinc-finger</keyword>
<evidence type="ECO:0000256" key="5">
    <source>
        <dbReference type="ARBA" id="ARBA00023054"/>
    </source>
</evidence>
<dbReference type="EMBL" id="CAJOBI010210341">
    <property type="protein sequence ID" value="CAF5016427.1"/>
    <property type="molecule type" value="Genomic_DNA"/>
</dbReference>
<evidence type="ECO:0000256" key="3">
    <source>
        <dbReference type="ARBA" id="ARBA00022771"/>
    </source>
</evidence>
<dbReference type="Pfam" id="PF13913">
    <property type="entry name" value="zf-C2HC_2"/>
    <property type="match status" value="1"/>
</dbReference>
<evidence type="ECO:0000256" key="4">
    <source>
        <dbReference type="ARBA" id="ARBA00022833"/>
    </source>
</evidence>
<dbReference type="AlphaFoldDB" id="A0A8S3DGF0"/>
<proteinExistence type="inferred from homology"/>
<dbReference type="PROSITE" id="PS52027">
    <property type="entry name" value="ZF_C2HC_C3H"/>
    <property type="match status" value="1"/>
</dbReference>
<reference evidence="9" key="1">
    <citation type="submission" date="2021-02" db="EMBL/GenBank/DDBJ databases">
        <authorList>
            <person name="Nowell W R."/>
        </authorList>
    </citation>
    <scope>NUCLEOTIDE SEQUENCE</scope>
</reference>
<evidence type="ECO:0000256" key="1">
    <source>
        <dbReference type="ARBA" id="ARBA00010843"/>
    </source>
</evidence>
<dbReference type="PANTHER" id="PTHR14649:SF1">
    <property type="entry name" value="ZINC FINGER C2HC DOMAIN-CONTAINING PROTEIN 1C"/>
    <property type="match status" value="1"/>
</dbReference>
<evidence type="ECO:0000313" key="8">
    <source>
        <dbReference type="EMBL" id="CAF5012026.1"/>
    </source>
</evidence>
<dbReference type="EMBL" id="CAJOBJ010218627">
    <property type="protein sequence ID" value="CAF5027975.1"/>
    <property type="molecule type" value="Genomic_DNA"/>
</dbReference>
<name>A0A8S3DGF0_9BILA</name>
<feature type="non-terminal residue" evidence="9">
    <location>
        <position position="59"/>
    </location>
</feature>
<dbReference type="PANTHER" id="PTHR14649">
    <property type="entry name" value="ZINC FINGER C2HC DOMAIN-CONTAINING PROTEIN 1C"/>
    <property type="match status" value="1"/>
</dbReference>
<evidence type="ECO:0000256" key="6">
    <source>
        <dbReference type="PROSITE-ProRule" id="PRU01371"/>
    </source>
</evidence>
<organism evidence="9 11">
    <name type="scientific">Rotaria magnacalcarata</name>
    <dbReference type="NCBI Taxonomy" id="392030"/>
    <lineage>
        <taxon>Eukaryota</taxon>
        <taxon>Metazoa</taxon>
        <taxon>Spiralia</taxon>
        <taxon>Gnathifera</taxon>
        <taxon>Rotifera</taxon>
        <taxon>Eurotatoria</taxon>
        <taxon>Bdelloidea</taxon>
        <taxon>Philodinida</taxon>
        <taxon>Philodinidae</taxon>
        <taxon>Rotaria</taxon>
    </lineage>
</organism>
<dbReference type="InterPro" id="IPR049899">
    <property type="entry name" value="Znf_C2HC_C3H"/>
</dbReference>
<keyword evidence="5" id="KW-0175">Coiled coil</keyword>
<dbReference type="GO" id="GO:0008270">
    <property type="term" value="F:zinc ion binding"/>
    <property type="evidence" value="ECO:0007669"/>
    <property type="project" value="UniProtKB-KW"/>
</dbReference>
<dbReference type="Proteomes" id="UP000676336">
    <property type="component" value="Unassembled WGS sequence"/>
</dbReference>
<comment type="similarity">
    <text evidence="1">Belongs to the ZC2HC1 family.</text>
</comment>
<accession>A0A8S3DGF0</accession>
<evidence type="ECO:0000313" key="11">
    <source>
        <dbReference type="Proteomes" id="UP000676336"/>
    </source>
</evidence>
<dbReference type="InterPro" id="IPR026104">
    <property type="entry name" value="ZNF_C2HC_dom_1C"/>
</dbReference>
<dbReference type="Gene3D" id="3.30.160.60">
    <property type="entry name" value="Classic Zinc Finger"/>
    <property type="match status" value="1"/>
</dbReference>
<comment type="caution">
    <text evidence="9">The sequence shown here is derived from an EMBL/GenBank/DDBJ whole genome shotgun (WGS) entry which is preliminary data.</text>
</comment>
<protein>
    <recommendedName>
        <fullName evidence="7">C2HC/C3H-type domain-containing protein</fullName>
    </recommendedName>
</protein>
<evidence type="ECO:0000259" key="7">
    <source>
        <dbReference type="PROSITE" id="PS52027"/>
    </source>
</evidence>
<evidence type="ECO:0000256" key="2">
    <source>
        <dbReference type="ARBA" id="ARBA00022723"/>
    </source>
</evidence>
<evidence type="ECO:0000313" key="10">
    <source>
        <dbReference type="EMBL" id="CAF5027975.1"/>
    </source>
</evidence>
<feature type="non-terminal residue" evidence="9">
    <location>
        <position position="1"/>
    </location>
</feature>
<keyword evidence="2" id="KW-0479">Metal-binding</keyword>
<dbReference type="EMBL" id="CAJOBI010208549">
    <property type="protein sequence ID" value="CAF5012026.1"/>
    <property type="molecule type" value="Genomic_DNA"/>
</dbReference>